<keyword evidence="2" id="KW-1185">Reference proteome</keyword>
<dbReference type="Proteomes" id="UP000226192">
    <property type="component" value="Unassembled WGS sequence"/>
</dbReference>
<accession>A0A2C5YAI1</accession>
<name>A0A2C5YAI1_9HYPO</name>
<evidence type="ECO:0000313" key="2">
    <source>
        <dbReference type="Proteomes" id="UP000226192"/>
    </source>
</evidence>
<organism evidence="1 2">
    <name type="scientific">Ophiocordyceps australis</name>
    <dbReference type="NCBI Taxonomy" id="1399860"/>
    <lineage>
        <taxon>Eukaryota</taxon>
        <taxon>Fungi</taxon>
        <taxon>Dikarya</taxon>
        <taxon>Ascomycota</taxon>
        <taxon>Pezizomycotina</taxon>
        <taxon>Sordariomycetes</taxon>
        <taxon>Hypocreomycetidae</taxon>
        <taxon>Hypocreales</taxon>
        <taxon>Ophiocordycipitaceae</taxon>
        <taxon>Ophiocordyceps</taxon>
    </lineage>
</organism>
<dbReference type="EMBL" id="NJET01000028">
    <property type="protein sequence ID" value="PHH64633.1"/>
    <property type="molecule type" value="Genomic_DNA"/>
</dbReference>
<sequence>MSRQDDDDTRQRVMNMQVLADYQGDISCSLMDLVSKMDEHQGTTTPQQQQRDKLVYYTVRFLELQARAGASNEAMRGEIAKINRLFDEYTGQRADEKGSPYAKLISIYWQSMRKAERRESSRSDT</sequence>
<evidence type="ECO:0000313" key="1">
    <source>
        <dbReference type="EMBL" id="PHH64633.1"/>
    </source>
</evidence>
<proteinExistence type="predicted"/>
<dbReference type="AlphaFoldDB" id="A0A2C5YAI1"/>
<protein>
    <submittedName>
        <fullName evidence="1">Uncharacterized protein</fullName>
    </submittedName>
</protein>
<gene>
    <name evidence="1" type="ORF">CDD81_4244</name>
</gene>
<reference evidence="1 2" key="1">
    <citation type="submission" date="2017-06" db="EMBL/GenBank/DDBJ databases">
        <title>Ant-infecting Ophiocordyceps genomes reveal a high diversity of potential behavioral manipulation genes and a possible major role for enterotoxins.</title>
        <authorList>
            <person name="De Bekker C."/>
            <person name="Evans H.C."/>
            <person name="Brachmann A."/>
            <person name="Hughes D.P."/>
        </authorList>
    </citation>
    <scope>NUCLEOTIDE SEQUENCE [LARGE SCALE GENOMIC DNA]</scope>
    <source>
        <strain evidence="1 2">Map64</strain>
    </source>
</reference>
<comment type="caution">
    <text evidence="1">The sequence shown here is derived from an EMBL/GenBank/DDBJ whole genome shotgun (WGS) entry which is preliminary data.</text>
</comment>